<reference evidence="3" key="2">
    <citation type="submission" date="2020-09" db="EMBL/GenBank/DDBJ databases">
        <authorList>
            <person name="Sun Q."/>
            <person name="Ohkuma M."/>
        </authorList>
    </citation>
    <scope>NUCLEOTIDE SEQUENCE</scope>
    <source>
        <strain evidence="3">JCM 4790</strain>
    </source>
</reference>
<dbReference type="Proteomes" id="UP000619244">
    <property type="component" value="Unassembled WGS sequence"/>
</dbReference>
<dbReference type="AlphaFoldDB" id="A0A918U898"/>
<dbReference type="GO" id="GO:0008610">
    <property type="term" value="P:lipid biosynthetic process"/>
    <property type="evidence" value="ECO:0007669"/>
    <property type="project" value="UniProtKB-ARBA"/>
</dbReference>
<evidence type="ECO:0000259" key="2">
    <source>
        <dbReference type="Pfam" id="PF00668"/>
    </source>
</evidence>
<dbReference type="GO" id="GO:0009366">
    <property type="term" value="C:enterobactin synthetase complex"/>
    <property type="evidence" value="ECO:0007669"/>
    <property type="project" value="TreeGrafter"/>
</dbReference>
<dbReference type="GO" id="GO:0031177">
    <property type="term" value="F:phosphopantetheine binding"/>
    <property type="evidence" value="ECO:0007669"/>
    <property type="project" value="TreeGrafter"/>
</dbReference>
<name>A0A918U898_9ACTN</name>
<accession>A0A918U898</accession>
<evidence type="ECO:0000256" key="1">
    <source>
        <dbReference type="SAM" id="MobiDB-lite"/>
    </source>
</evidence>
<gene>
    <name evidence="3" type="ORF">GCM10010358_69660</name>
</gene>
<organism evidence="3 4">
    <name type="scientific">Streptomyces minutiscleroticus</name>
    <dbReference type="NCBI Taxonomy" id="68238"/>
    <lineage>
        <taxon>Bacteria</taxon>
        <taxon>Bacillati</taxon>
        <taxon>Actinomycetota</taxon>
        <taxon>Actinomycetes</taxon>
        <taxon>Kitasatosporales</taxon>
        <taxon>Streptomycetaceae</taxon>
        <taxon>Streptomyces</taxon>
    </lineage>
</organism>
<dbReference type="SUPFAM" id="SSF52777">
    <property type="entry name" value="CoA-dependent acyltransferases"/>
    <property type="match status" value="2"/>
</dbReference>
<feature type="domain" description="Condensation" evidence="2">
    <location>
        <begin position="45"/>
        <end position="451"/>
    </location>
</feature>
<dbReference type="GO" id="GO:0043041">
    <property type="term" value="P:amino acid activation for nonribosomal peptide biosynthetic process"/>
    <property type="evidence" value="ECO:0007669"/>
    <property type="project" value="TreeGrafter"/>
</dbReference>
<dbReference type="Pfam" id="PF00668">
    <property type="entry name" value="Condensation"/>
    <property type="match status" value="1"/>
</dbReference>
<dbReference type="GO" id="GO:0047527">
    <property type="term" value="F:2,3-dihydroxybenzoate-serine ligase activity"/>
    <property type="evidence" value="ECO:0007669"/>
    <property type="project" value="TreeGrafter"/>
</dbReference>
<reference evidence="3" key="1">
    <citation type="journal article" date="2014" name="Int. J. Syst. Evol. Microbiol.">
        <title>Complete genome sequence of Corynebacterium casei LMG S-19264T (=DSM 44701T), isolated from a smear-ripened cheese.</title>
        <authorList>
            <consortium name="US DOE Joint Genome Institute (JGI-PGF)"/>
            <person name="Walter F."/>
            <person name="Albersmeier A."/>
            <person name="Kalinowski J."/>
            <person name="Ruckert C."/>
        </authorList>
    </citation>
    <scope>NUCLEOTIDE SEQUENCE</scope>
    <source>
        <strain evidence="3">JCM 4790</strain>
    </source>
</reference>
<comment type="caution">
    <text evidence="3">The sequence shown here is derived from an EMBL/GenBank/DDBJ whole genome shotgun (WGS) entry which is preliminary data.</text>
</comment>
<dbReference type="GO" id="GO:0005829">
    <property type="term" value="C:cytosol"/>
    <property type="evidence" value="ECO:0007669"/>
    <property type="project" value="TreeGrafter"/>
</dbReference>
<proteinExistence type="predicted"/>
<dbReference type="PANTHER" id="PTHR45527:SF1">
    <property type="entry name" value="FATTY ACID SYNTHASE"/>
    <property type="match status" value="1"/>
</dbReference>
<protein>
    <recommendedName>
        <fullName evidence="2">Condensation domain-containing protein</fullName>
    </recommendedName>
</protein>
<dbReference type="EMBL" id="BMVU01000059">
    <property type="protein sequence ID" value="GGY06471.1"/>
    <property type="molecule type" value="Genomic_DNA"/>
</dbReference>
<dbReference type="GO" id="GO:0009239">
    <property type="term" value="P:enterobactin biosynthetic process"/>
    <property type="evidence" value="ECO:0007669"/>
    <property type="project" value="TreeGrafter"/>
</dbReference>
<dbReference type="Gene3D" id="3.30.559.30">
    <property type="entry name" value="Nonribosomal peptide synthetase, condensation domain"/>
    <property type="match status" value="1"/>
</dbReference>
<dbReference type="PANTHER" id="PTHR45527">
    <property type="entry name" value="NONRIBOSOMAL PEPTIDE SYNTHETASE"/>
    <property type="match status" value="1"/>
</dbReference>
<evidence type="ECO:0000313" key="4">
    <source>
        <dbReference type="Proteomes" id="UP000619244"/>
    </source>
</evidence>
<keyword evidence="4" id="KW-1185">Reference proteome</keyword>
<dbReference type="InterPro" id="IPR001242">
    <property type="entry name" value="Condensation_dom"/>
</dbReference>
<evidence type="ECO:0000313" key="3">
    <source>
        <dbReference type="EMBL" id="GGY06471.1"/>
    </source>
</evidence>
<sequence>MSLDGGVRGPLMWSQEMYWYQYHLPLPVTDSAKIQLVVRMPDAGLPEGLVTGAIEKLMLRHEALRTVYPTDSSGKPFQLVLDEFETPVPLRRDGNDLEDITAVFHSLFFPPMDQATELPLRVGYTLKDRRVATVILVLNHISVDAASLGQIRSDLISCLDADSRDSPFSLKDQGGNTQPLAVARQQSTAWASLHERSMQHCERALSISPAAQFPHFQSIASRDPRKDFVSHYHRVALRSSNLFSALQELTTRNAGFNATNHLFTAFAVAVSALSGIPNATLRMNFSNRFREVRRSVGCFFQETLVPADLSPQLSIRQVMVDTRQSIRVATRHAQYSYLAFRDRKAKIEAHRGLSIRLGTVFNCSDRLERSLRGPASQSGAAGERPKSTMERLDCLWRDEYTDLCLRVSASGGKVHLDLIAHRSVMEQAQIEKMLSAMELFLIAWANDPDLAGSAVTDVVERFGLPTSAYGEKWAFVDNSWVDTAKLAQTLRSVEGVEAAVITVAGQPSRGRILVAHVAGNPRSEYEARAHVLAALRENVDLVCPHEFVWSERLPESGPVTAVEPAPYGDAPETADASRSAEDHDGGAGCTALATALEAVAGDGFGTMDRSYIQQGGTAVMAPAVINQVHRLGFEGPTPDDLLGPWPLRTVAELCTRRVGSENSSPTPAS</sequence>
<feature type="region of interest" description="Disordered" evidence="1">
    <location>
        <begin position="564"/>
        <end position="585"/>
    </location>
</feature>
<dbReference type="Gene3D" id="3.30.559.10">
    <property type="entry name" value="Chloramphenicol acetyltransferase-like domain"/>
    <property type="match status" value="1"/>
</dbReference>
<dbReference type="InterPro" id="IPR023213">
    <property type="entry name" value="CAT-like_dom_sf"/>
</dbReference>